<gene>
    <name evidence="3" type="ORF">LUZ61_013010</name>
</gene>
<feature type="compositionally biased region" description="Basic residues" evidence="2">
    <location>
        <begin position="1"/>
        <end position="15"/>
    </location>
</feature>
<evidence type="ECO:0000313" key="3">
    <source>
        <dbReference type="EMBL" id="KAJ3709305.1"/>
    </source>
</evidence>
<dbReference type="Proteomes" id="UP001210211">
    <property type="component" value="Unassembled WGS sequence"/>
</dbReference>
<reference evidence="3 4" key="1">
    <citation type="journal article" date="2022" name="Cell">
        <title>Repeat-based holocentromeres influence genome architecture and karyotype evolution.</title>
        <authorList>
            <person name="Hofstatter P.G."/>
            <person name="Thangavel G."/>
            <person name="Lux T."/>
            <person name="Neumann P."/>
            <person name="Vondrak T."/>
            <person name="Novak P."/>
            <person name="Zhang M."/>
            <person name="Costa L."/>
            <person name="Castellani M."/>
            <person name="Scott A."/>
            <person name="Toegelov H."/>
            <person name="Fuchs J."/>
            <person name="Mata-Sucre Y."/>
            <person name="Dias Y."/>
            <person name="Vanzela A.L.L."/>
            <person name="Huettel B."/>
            <person name="Almeida C.C.S."/>
            <person name="Simkova H."/>
            <person name="Souza G."/>
            <person name="Pedrosa-Harand A."/>
            <person name="Macas J."/>
            <person name="Mayer K.F.X."/>
            <person name="Houben A."/>
            <person name="Marques A."/>
        </authorList>
    </citation>
    <scope>NUCLEOTIDE SEQUENCE [LARGE SCALE GENOMIC DNA]</scope>
    <source>
        <strain evidence="3">RhyTen1mFocal</strain>
    </source>
</reference>
<dbReference type="PANTHER" id="PTHR31374:SF198">
    <property type="entry name" value="AUXIN-RESPONSIVE PROTEIN SAUR72"/>
    <property type="match status" value="1"/>
</dbReference>
<protein>
    <submittedName>
        <fullName evidence="3">Uncharacterized protein</fullName>
    </submittedName>
</protein>
<sequence>MGLSKRRKQRGKEKKRSGMEEYLINPSKSEDSADSNWGSVPAAGHVPVLVGAGDDEPAERFVVKLRLLQDPRLQGLLHTGAANFGYEYEYEYEYDRHGHGLLRIHCQPHQFRTMLAQISKSKSRSR</sequence>
<evidence type="ECO:0000256" key="1">
    <source>
        <dbReference type="ARBA" id="ARBA00006974"/>
    </source>
</evidence>
<dbReference type="Pfam" id="PF02519">
    <property type="entry name" value="Auxin_inducible"/>
    <property type="match status" value="1"/>
</dbReference>
<evidence type="ECO:0000256" key="2">
    <source>
        <dbReference type="SAM" id="MobiDB-lite"/>
    </source>
</evidence>
<dbReference type="AlphaFoldDB" id="A0AAD6A473"/>
<name>A0AAD6A473_9POAL</name>
<organism evidence="3 4">
    <name type="scientific">Rhynchospora tenuis</name>
    <dbReference type="NCBI Taxonomy" id="198213"/>
    <lineage>
        <taxon>Eukaryota</taxon>
        <taxon>Viridiplantae</taxon>
        <taxon>Streptophyta</taxon>
        <taxon>Embryophyta</taxon>
        <taxon>Tracheophyta</taxon>
        <taxon>Spermatophyta</taxon>
        <taxon>Magnoliopsida</taxon>
        <taxon>Liliopsida</taxon>
        <taxon>Poales</taxon>
        <taxon>Cyperaceae</taxon>
        <taxon>Cyperoideae</taxon>
        <taxon>Rhynchosporeae</taxon>
        <taxon>Rhynchospora</taxon>
    </lineage>
</organism>
<proteinExistence type="inferred from homology"/>
<dbReference type="GO" id="GO:0009733">
    <property type="term" value="P:response to auxin"/>
    <property type="evidence" value="ECO:0007669"/>
    <property type="project" value="InterPro"/>
</dbReference>
<dbReference type="EMBL" id="JAMRDG010000001">
    <property type="protein sequence ID" value="KAJ3709305.1"/>
    <property type="molecule type" value="Genomic_DNA"/>
</dbReference>
<comment type="caution">
    <text evidence="3">The sequence shown here is derived from an EMBL/GenBank/DDBJ whole genome shotgun (WGS) entry which is preliminary data.</text>
</comment>
<dbReference type="InterPro" id="IPR003676">
    <property type="entry name" value="SAUR_fam"/>
</dbReference>
<keyword evidence="4" id="KW-1185">Reference proteome</keyword>
<feature type="region of interest" description="Disordered" evidence="2">
    <location>
        <begin position="1"/>
        <end position="38"/>
    </location>
</feature>
<accession>A0AAD6A473</accession>
<dbReference type="PANTHER" id="PTHR31374">
    <property type="entry name" value="AUXIN-INDUCED PROTEIN-LIKE-RELATED"/>
    <property type="match status" value="1"/>
</dbReference>
<evidence type="ECO:0000313" key="4">
    <source>
        <dbReference type="Proteomes" id="UP001210211"/>
    </source>
</evidence>
<comment type="similarity">
    <text evidence="1">Belongs to the ARG7 family.</text>
</comment>